<evidence type="ECO:0000256" key="1">
    <source>
        <dbReference type="ARBA" id="ARBA00009257"/>
    </source>
</evidence>
<dbReference type="PRINTS" id="PR01547">
    <property type="entry name" value="YEAST176DUF"/>
</dbReference>
<keyword evidence="7" id="KW-1185">Reference proteome</keyword>
<name>A0A087SQ43_AUXPR</name>
<dbReference type="GO" id="GO:0005737">
    <property type="term" value="C:cytoplasm"/>
    <property type="evidence" value="ECO:0007669"/>
    <property type="project" value="TreeGrafter"/>
</dbReference>
<dbReference type="InterPro" id="IPR004083">
    <property type="entry name" value="Raptor"/>
</dbReference>
<dbReference type="GO" id="GO:0031931">
    <property type="term" value="C:TORC1 complex"/>
    <property type="evidence" value="ECO:0007669"/>
    <property type="project" value="InterPro"/>
</dbReference>
<dbReference type="SMART" id="SM01302">
    <property type="entry name" value="Raptor_N"/>
    <property type="match status" value="1"/>
</dbReference>
<dbReference type="InterPro" id="IPR029347">
    <property type="entry name" value="Raptor_N"/>
</dbReference>
<evidence type="ECO:0000259" key="5">
    <source>
        <dbReference type="SMART" id="SM01302"/>
    </source>
</evidence>
<sequence length="1072" mass="113447">MDSPITTLGVTTLSIHRVAATLEKLISRVEEPGSPSLLTEELSRRLCLQDPKERLKTTAVALVVCLNIGVDPPDVVRVSPCARTECWIDPLSMPAAKALDAIGKSLQVQYERWQPRAKYKMHLDPTTEDVKKLATSSRRAARGERVLFHYNGHGVPRPTANGEIWVFNRSYTQYIPLSLYDLQTWLGTPAIYVFDCSTAGQILHSFKQFMAQRAQEAEGYAPGAAGNGSAYAPSSAPSTASSLPEGGLPPSHPPADPMRSCILLCACGEADVLPQTADLPADLFTACLTTPIKVALRWFWARSAPRWRDALPEEELRAGLADRVPGKQTDRKTPLGELNWVFTAITDTIAWNVLPRALFQRLFRQDLLVASLFRNFLLADRVMRAHGCTPVSHPRLPPTHQHAMWQAWDMAAEACLLQLPAMLAPGSTVEYVPSPFFSEQLTAFELWLEHGSPDRPPPEQLPIVLLSQVHRLRALVLLGRFLDMGSWAVDLALSGAPGVLLSQVHRLRALVLLGRFLDMGSWAVDLALSVGIFPYVLKLLQTTAADLRATLVFIWAKIMAWDANPQVQGDLVKDGGHVYFVKQLDARGSGPGGPGAAPPAAAESRAQAAFVLAALCDGHPRGQLLCAKAGLLGAVLGQMPQALAALAAGPGAGGDGQSRRSSALLVKWLALVLGKAVEGQPALCAAAMAEQAHDIVARLLASADPEVRGAACFALGALIQVDPGEEEAEGEGEAAGAQPPASERWKQERAIACSLMEMVYDASPVVRGEVACALGRLASGHGLLFQAAAIEELGPPHATWLHDPSPELVKAGVHQVDGGREAGLNACRGLQTSGPHRACLQEGVHAVDTGSQRVTAVMLDALRPLLVTADGEGWVRVSTLVYVADSQGGVRIFDLRASVAAPVAGLVHLRSRLAGLAVEPGGAPHQLVLGYPGGSLAFADLRAGGSGGDGGQQGGVWKVVEAHSKPVMAVLAGHPHAPLLATATTGQVVKVWSPTGDPLGVIRAHTSFLSHRPGPITCLAWAPYDLHLASGGQDRVAAVYHVGPGGGTGLSSSSRPPAAPSSSIGLASSAHP</sequence>
<reference evidence="6 7" key="1">
    <citation type="journal article" date="2014" name="BMC Genomics">
        <title>Oil accumulation mechanisms of the oleaginous microalga Chlorella protothecoides revealed through its genome, transcriptomes, and proteomes.</title>
        <authorList>
            <person name="Gao C."/>
            <person name="Wang Y."/>
            <person name="Shen Y."/>
            <person name="Yan D."/>
            <person name="He X."/>
            <person name="Dai J."/>
            <person name="Wu Q."/>
        </authorList>
    </citation>
    <scope>NUCLEOTIDE SEQUENCE [LARGE SCALE GENOMIC DNA]</scope>
    <source>
        <strain evidence="6 7">0710</strain>
    </source>
</reference>
<dbReference type="InterPro" id="IPR001680">
    <property type="entry name" value="WD40_rpt"/>
</dbReference>
<dbReference type="EMBL" id="KL662157">
    <property type="protein sequence ID" value="KFM27847.1"/>
    <property type="molecule type" value="Genomic_DNA"/>
</dbReference>
<evidence type="ECO:0000256" key="3">
    <source>
        <dbReference type="ARBA" id="ARBA00022737"/>
    </source>
</evidence>
<dbReference type="Proteomes" id="UP000028924">
    <property type="component" value="Unassembled WGS sequence"/>
</dbReference>
<evidence type="ECO:0000256" key="4">
    <source>
        <dbReference type="SAM" id="MobiDB-lite"/>
    </source>
</evidence>
<dbReference type="GO" id="GO:0030674">
    <property type="term" value="F:protein-macromolecule adaptor activity"/>
    <property type="evidence" value="ECO:0007669"/>
    <property type="project" value="TreeGrafter"/>
</dbReference>
<dbReference type="Gene3D" id="1.25.10.10">
    <property type="entry name" value="Leucine-rich Repeat Variant"/>
    <property type="match status" value="1"/>
</dbReference>
<dbReference type="GO" id="GO:0030307">
    <property type="term" value="P:positive regulation of cell growth"/>
    <property type="evidence" value="ECO:0007669"/>
    <property type="project" value="TreeGrafter"/>
</dbReference>
<dbReference type="eggNOG" id="KOG1517">
    <property type="taxonomic scope" value="Eukaryota"/>
</dbReference>
<feature type="region of interest" description="Disordered" evidence="4">
    <location>
        <begin position="724"/>
        <end position="743"/>
    </location>
</feature>
<dbReference type="GO" id="GO:0010506">
    <property type="term" value="P:regulation of autophagy"/>
    <property type="evidence" value="ECO:0007669"/>
    <property type="project" value="TreeGrafter"/>
</dbReference>
<dbReference type="Gene3D" id="2.130.10.10">
    <property type="entry name" value="YVTN repeat-like/Quinoprotein amine dehydrogenase"/>
    <property type="match status" value="1"/>
</dbReference>
<keyword evidence="3" id="KW-0677">Repeat</keyword>
<dbReference type="AlphaFoldDB" id="A0A087SQ43"/>
<feature type="compositionally biased region" description="Low complexity" evidence="4">
    <location>
        <begin position="225"/>
        <end position="244"/>
    </location>
</feature>
<feature type="domain" description="Raptor N-terminal CASPase-like" evidence="5">
    <location>
        <begin position="54"/>
        <end position="207"/>
    </location>
</feature>
<protein>
    <submittedName>
        <fullName evidence="6">Regulatory-associated protein of TOR 1</fullName>
    </submittedName>
</protein>
<dbReference type="STRING" id="3075.A0A087SQ43"/>
<feature type="region of interest" description="Disordered" evidence="4">
    <location>
        <begin position="1047"/>
        <end position="1072"/>
    </location>
</feature>
<dbReference type="SUPFAM" id="SSF101908">
    <property type="entry name" value="Putative isomerase YbhE"/>
    <property type="match status" value="1"/>
</dbReference>
<accession>A0A087SQ43</accession>
<dbReference type="PANTHER" id="PTHR12848:SF16">
    <property type="entry name" value="REGULATORY-ASSOCIATED PROTEIN OF MTOR"/>
    <property type="match status" value="1"/>
</dbReference>
<dbReference type="GO" id="GO:0071230">
    <property type="term" value="P:cellular response to amino acid stimulus"/>
    <property type="evidence" value="ECO:0007669"/>
    <property type="project" value="TreeGrafter"/>
</dbReference>
<comment type="similarity">
    <text evidence="1">Belongs to the WD repeat RAPTOR family.</text>
</comment>
<evidence type="ECO:0000256" key="2">
    <source>
        <dbReference type="ARBA" id="ARBA00022574"/>
    </source>
</evidence>
<dbReference type="SUPFAM" id="SSF48371">
    <property type="entry name" value="ARM repeat"/>
    <property type="match status" value="1"/>
</dbReference>
<dbReference type="Pfam" id="PF14538">
    <property type="entry name" value="Raptor_N"/>
    <property type="match status" value="1"/>
</dbReference>
<dbReference type="OrthoDB" id="10262360at2759"/>
<gene>
    <name evidence="6" type="ORF">F751_5412</name>
</gene>
<dbReference type="GO" id="GO:0009267">
    <property type="term" value="P:cellular response to starvation"/>
    <property type="evidence" value="ECO:0007669"/>
    <property type="project" value="TreeGrafter"/>
</dbReference>
<evidence type="ECO:0000313" key="7">
    <source>
        <dbReference type="Proteomes" id="UP000028924"/>
    </source>
</evidence>
<proteinExistence type="inferred from homology"/>
<dbReference type="PANTHER" id="PTHR12848">
    <property type="entry name" value="REGULATORY-ASSOCIATED PROTEIN OF MTOR"/>
    <property type="match status" value="1"/>
</dbReference>
<dbReference type="InterPro" id="IPR011989">
    <property type="entry name" value="ARM-like"/>
</dbReference>
<organism evidence="6 7">
    <name type="scientific">Auxenochlorella protothecoides</name>
    <name type="common">Green microalga</name>
    <name type="synonym">Chlorella protothecoides</name>
    <dbReference type="NCBI Taxonomy" id="3075"/>
    <lineage>
        <taxon>Eukaryota</taxon>
        <taxon>Viridiplantae</taxon>
        <taxon>Chlorophyta</taxon>
        <taxon>core chlorophytes</taxon>
        <taxon>Trebouxiophyceae</taxon>
        <taxon>Chlorellales</taxon>
        <taxon>Chlorellaceae</taxon>
        <taxon>Auxenochlorella</taxon>
    </lineage>
</organism>
<dbReference type="InterPro" id="IPR015943">
    <property type="entry name" value="WD40/YVTN_repeat-like_dom_sf"/>
</dbReference>
<evidence type="ECO:0000313" key="6">
    <source>
        <dbReference type="EMBL" id="KFM27847.1"/>
    </source>
</evidence>
<keyword evidence="2" id="KW-0853">WD repeat</keyword>
<feature type="region of interest" description="Disordered" evidence="4">
    <location>
        <begin position="225"/>
        <end position="252"/>
    </location>
</feature>
<dbReference type="KEGG" id="apro:F751_5412"/>
<dbReference type="Pfam" id="PF00400">
    <property type="entry name" value="WD40"/>
    <property type="match status" value="1"/>
</dbReference>
<dbReference type="RefSeq" id="XP_011400836.1">
    <property type="nucleotide sequence ID" value="XM_011402534.1"/>
</dbReference>
<feature type="compositionally biased region" description="Low complexity" evidence="4">
    <location>
        <begin position="1050"/>
        <end position="1063"/>
    </location>
</feature>
<dbReference type="InterPro" id="IPR016024">
    <property type="entry name" value="ARM-type_fold"/>
</dbReference>
<dbReference type="GO" id="GO:0031929">
    <property type="term" value="P:TOR signaling"/>
    <property type="evidence" value="ECO:0007669"/>
    <property type="project" value="InterPro"/>
</dbReference>
<dbReference type="GeneID" id="23616803"/>
<dbReference type="SMART" id="SM00320">
    <property type="entry name" value="WD40"/>
    <property type="match status" value="2"/>
</dbReference>